<reference evidence="2" key="1">
    <citation type="submission" date="2021-06" db="EMBL/GenBank/DDBJ databases">
        <title>Comparative genomics, transcriptomics and evolutionary studies reveal genomic signatures of adaptation to plant cell wall in hemibiotrophic fungi.</title>
        <authorList>
            <consortium name="DOE Joint Genome Institute"/>
            <person name="Baroncelli R."/>
            <person name="Diaz J.F."/>
            <person name="Benocci T."/>
            <person name="Peng M."/>
            <person name="Battaglia E."/>
            <person name="Haridas S."/>
            <person name="Andreopoulos W."/>
            <person name="Labutti K."/>
            <person name="Pangilinan J."/>
            <person name="Floch G.L."/>
            <person name="Makela M.R."/>
            <person name="Henrissat B."/>
            <person name="Grigoriev I.V."/>
            <person name="Crouch J.A."/>
            <person name="De Vries R.P."/>
            <person name="Sukno S.A."/>
            <person name="Thon M.R."/>
        </authorList>
    </citation>
    <scope>NUCLEOTIDE SEQUENCE</scope>
    <source>
        <strain evidence="2">MAFF235873</strain>
    </source>
</reference>
<accession>A0AAD9HNB4</accession>
<sequence length="209" mass="23486">MCVCVCRWSFVYKRPGGMGIWNSDVPPPPPPLSPSAQLGNSREDGAYAGPSGSRRIALPLLPPHPSLFRLIRRGAPRYGGLNGVHQRRTGGTMTHLGRPGKRLRRKHDRCQNPTVRWTPPPSDPLPSPTCWGGRRDRRYRDVGLRIRARARESPHGPSALVRVLRTATCLFGIYVGRGELRCKLHWHWFAASSVQAKVYRCRNCLLCLL</sequence>
<protein>
    <submittedName>
        <fullName evidence="2">Uncharacterized protein</fullName>
    </submittedName>
</protein>
<evidence type="ECO:0000256" key="1">
    <source>
        <dbReference type="SAM" id="MobiDB-lite"/>
    </source>
</evidence>
<feature type="compositionally biased region" description="Pro residues" evidence="1">
    <location>
        <begin position="118"/>
        <end position="127"/>
    </location>
</feature>
<feature type="region of interest" description="Disordered" evidence="1">
    <location>
        <begin position="79"/>
        <end position="130"/>
    </location>
</feature>
<dbReference type="EMBL" id="MU842832">
    <property type="protein sequence ID" value="KAK2032266.1"/>
    <property type="molecule type" value="Genomic_DNA"/>
</dbReference>
<comment type="caution">
    <text evidence="2">The sequence shown here is derived from an EMBL/GenBank/DDBJ whole genome shotgun (WGS) entry which is preliminary data.</text>
</comment>
<gene>
    <name evidence="2" type="ORF">LX32DRAFT_207510</name>
</gene>
<dbReference type="AlphaFoldDB" id="A0AAD9HNB4"/>
<organism evidence="2 3">
    <name type="scientific">Colletotrichum zoysiae</name>
    <dbReference type="NCBI Taxonomy" id="1216348"/>
    <lineage>
        <taxon>Eukaryota</taxon>
        <taxon>Fungi</taxon>
        <taxon>Dikarya</taxon>
        <taxon>Ascomycota</taxon>
        <taxon>Pezizomycotina</taxon>
        <taxon>Sordariomycetes</taxon>
        <taxon>Hypocreomycetidae</taxon>
        <taxon>Glomerellales</taxon>
        <taxon>Glomerellaceae</taxon>
        <taxon>Colletotrichum</taxon>
        <taxon>Colletotrichum graminicola species complex</taxon>
    </lineage>
</organism>
<dbReference type="Proteomes" id="UP001232148">
    <property type="component" value="Unassembled WGS sequence"/>
</dbReference>
<keyword evidence="3" id="KW-1185">Reference proteome</keyword>
<evidence type="ECO:0000313" key="2">
    <source>
        <dbReference type="EMBL" id="KAK2032266.1"/>
    </source>
</evidence>
<evidence type="ECO:0000313" key="3">
    <source>
        <dbReference type="Proteomes" id="UP001232148"/>
    </source>
</evidence>
<proteinExistence type="predicted"/>
<feature type="compositionally biased region" description="Basic residues" evidence="1">
    <location>
        <begin position="98"/>
        <end position="108"/>
    </location>
</feature>
<feature type="region of interest" description="Disordered" evidence="1">
    <location>
        <begin position="22"/>
        <end position="56"/>
    </location>
</feature>
<name>A0AAD9HNB4_9PEZI</name>